<keyword evidence="1" id="KW-0732">Signal</keyword>
<dbReference type="InterPro" id="IPR011990">
    <property type="entry name" value="TPR-like_helical_dom_sf"/>
</dbReference>
<dbReference type="SUPFAM" id="SSF48452">
    <property type="entry name" value="TPR-like"/>
    <property type="match status" value="1"/>
</dbReference>
<dbReference type="OrthoDB" id="7684399at2"/>
<proteinExistence type="predicted"/>
<dbReference type="EMBL" id="FQUE01000004">
    <property type="protein sequence ID" value="SHF24510.1"/>
    <property type="molecule type" value="Genomic_DNA"/>
</dbReference>
<name>A0A1M5A2A9_LOKAT</name>
<protein>
    <submittedName>
        <fullName evidence="2">Tetratricopeptide repeat-containing protein</fullName>
    </submittedName>
</protein>
<dbReference type="Gene3D" id="1.25.40.10">
    <property type="entry name" value="Tetratricopeptide repeat domain"/>
    <property type="match status" value="1"/>
</dbReference>
<dbReference type="AlphaFoldDB" id="A0A1M5A2A9"/>
<gene>
    <name evidence="2" type="ORF">SAMN05444339_104224</name>
</gene>
<evidence type="ECO:0000256" key="1">
    <source>
        <dbReference type="SAM" id="SignalP"/>
    </source>
</evidence>
<sequence length="485" mass="52302">MILRPLLVACLALAPLAGTAQQPSAAAATLSPDQMRGLALDLLDRGQPAEATGLLDALLQRDPDDVAALILGARAAFDRDDPAEAQRLAARAYGRAPDDTTRYVAARLAARAQAAQGHDTRAQFWLRRARQYAPDAAEAESVAQDYAFLRDRNPLSVDLSFGISPSNNINNGTQSDEVVIGGIAFLNNNSAKPLAGIQYDAGATLTYRLDASDRSATFAELALRTTQYTLAGSARDALQEDIDSAAARGFATDDLPRNGHDFAYTAATVTLLNRTIHRAGWLPTTYSMGLGTSWYGGNHYQTTLDLGVSHAVAMGPRARLQFSGGLRQDFADERSGAFGTPPPARASVLSRDALSYTAGLGYVRIRDDGDRLSLSVSDRVSRSDDTERDYNALQIGVGYDLAQPIMNVGFGFGVQLEQRRFENSFFVDGIRRDYTVTAQVTALLENVEYYGFQPAVTVGLGRTFSDSARFDTRYGTVGLDVRSAF</sequence>
<accession>A0A1M5A2A9</accession>
<dbReference type="RefSeq" id="WP_072857256.1">
    <property type="nucleotide sequence ID" value="NZ_FQUE01000004.1"/>
</dbReference>
<feature type="signal peptide" evidence="1">
    <location>
        <begin position="1"/>
        <end position="20"/>
    </location>
</feature>
<dbReference type="STRING" id="366533.SAMN05444339_104224"/>
<dbReference type="Pfam" id="PF14559">
    <property type="entry name" value="TPR_19"/>
    <property type="match status" value="1"/>
</dbReference>
<evidence type="ECO:0000313" key="2">
    <source>
        <dbReference type="EMBL" id="SHF24510.1"/>
    </source>
</evidence>
<keyword evidence="3" id="KW-1185">Reference proteome</keyword>
<organism evidence="2 3">
    <name type="scientific">Loktanella atrilutea</name>
    <dbReference type="NCBI Taxonomy" id="366533"/>
    <lineage>
        <taxon>Bacteria</taxon>
        <taxon>Pseudomonadati</taxon>
        <taxon>Pseudomonadota</taxon>
        <taxon>Alphaproteobacteria</taxon>
        <taxon>Rhodobacterales</taxon>
        <taxon>Roseobacteraceae</taxon>
        <taxon>Loktanella</taxon>
    </lineage>
</organism>
<reference evidence="3" key="1">
    <citation type="submission" date="2016-11" db="EMBL/GenBank/DDBJ databases">
        <authorList>
            <person name="Varghese N."/>
            <person name="Submissions S."/>
        </authorList>
    </citation>
    <scope>NUCLEOTIDE SEQUENCE [LARGE SCALE GENOMIC DNA]</scope>
    <source>
        <strain evidence="3">DSM 29326</strain>
    </source>
</reference>
<dbReference type="Proteomes" id="UP000183987">
    <property type="component" value="Unassembled WGS sequence"/>
</dbReference>
<feature type="chain" id="PRO_5012431762" evidence="1">
    <location>
        <begin position="21"/>
        <end position="485"/>
    </location>
</feature>
<evidence type="ECO:0000313" key="3">
    <source>
        <dbReference type="Proteomes" id="UP000183987"/>
    </source>
</evidence>